<proteinExistence type="predicted"/>
<feature type="non-terminal residue" evidence="2">
    <location>
        <position position="1"/>
    </location>
</feature>
<dbReference type="AlphaFoldDB" id="A0AAN5CSG6"/>
<feature type="non-terminal residue" evidence="2">
    <location>
        <position position="124"/>
    </location>
</feature>
<comment type="caution">
    <text evidence="2">The sequence shown here is derived from an EMBL/GenBank/DDBJ whole genome shotgun (WGS) entry which is preliminary data.</text>
</comment>
<reference evidence="3" key="1">
    <citation type="submission" date="2022-10" db="EMBL/GenBank/DDBJ databases">
        <title>Genome assembly of Pristionchus species.</title>
        <authorList>
            <person name="Yoshida K."/>
            <person name="Sommer R.J."/>
        </authorList>
    </citation>
    <scope>NUCLEOTIDE SEQUENCE [LARGE SCALE GENOMIC DNA]</scope>
    <source>
        <strain evidence="3">RS5460</strain>
    </source>
</reference>
<dbReference type="EMBL" id="BTRK01000004">
    <property type="protein sequence ID" value="GMR49600.1"/>
    <property type="molecule type" value="Genomic_DNA"/>
</dbReference>
<evidence type="ECO:0000256" key="1">
    <source>
        <dbReference type="SAM" id="MobiDB-lite"/>
    </source>
</evidence>
<evidence type="ECO:0000313" key="3">
    <source>
        <dbReference type="Proteomes" id="UP001328107"/>
    </source>
</evidence>
<feature type="compositionally biased region" description="Basic residues" evidence="1">
    <location>
        <begin position="105"/>
        <end position="114"/>
    </location>
</feature>
<dbReference type="Proteomes" id="UP001328107">
    <property type="component" value="Unassembled WGS sequence"/>
</dbReference>
<sequence>VLVTGRINYLAGSFSHVDMDENEVDLSEFGDIQKSFEYEDDGDTKVAEDNKKGGDAFLVRMSARAILNILEGQGWKAVCIARSTEAAGTQIRVPKAALPGAMRGHSTRKPKSQRRLSLPSRKTT</sequence>
<protein>
    <submittedName>
        <fullName evidence="2">Uncharacterized protein</fullName>
    </submittedName>
</protein>
<name>A0AAN5CSG6_9BILA</name>
<accession>A0AAN5CSG6</accession>
<gene>
    <name evidence="2" type="ORF">PMAYCL1PPCAC_19795</name>
</gene>
<feature type="region of interest" description="Disordered" evidence="1">
    <location>
        <begin position="92"/>
        <end position="124"/>
    </location>
</feature>
<organism evidence="2 3">
    <name type="scientific">Pristionchus mayeri</name>
    <dbReference type="NCBI Taxonomy" id="1317129"/>
    <lineage>
        <taxon>Eukaryota</taxon>
        <taxon>Metazoa</taxon>
        <taxon>Ecdysozoa</taxon>
        <taxon>Nematoda</taxon>
        <taxon>Chromadorea</taxon>
        <taxon>Rhabditida</taxon>
        <taxon>Rhabditina</taxon>
        <taxon>Diplogasteromorpha</taxon>
        <taxon>Diplogasteroidea</taxon>
        <taxon>Neodiplogasteridae</taxon>
        <taxon>Pristionchus</taxon>
    </lineage>
</organism>
<evidence type="ECO:0000313" key="2">
    <source>
        <dbReference type="EMBL" id="GMR49600.1"/>
    </source>
</evidence>
<keyword evidence="3" id="KW-1185">Reference proteome</keyword>